<feature type="region of interest" description="Disordered" evidence="1">
    <location>
        <begin position="80"/>
        <end position="216"/>
    </location>
</feature>
<feature type="non-terminal residue" evidence="3">
    <location>
        <position position="254"/>
    </location>
</feature>
<dbReference type="Proteomes" id="UP000750711">
    <property type="component" value="Unassembled WGS sequence"/>
</dbReference>
<feature type="domain" description="STI1" evidence="2">
    <location>
        <begin position="7"/>
        <end position="46"/>
    </location>
</feature>
<accession>A0A9P8IDF0</accession>
<feature type="compositionally biased region" description="Polar residues" evidence="1">
    <location>
        <begin position="99"/>
        <end position="108"/>
    </location>
</feature>
<evidence type="ECO:0000259" key="2">
    <source>
        <dbReference type="SMART" id="SM00727"/>
    </source>
</evidence>
<keyword evidence="4" id="KW-1185">Reference proteome</keyword>
<dbReference type="InterPro" id="IPR006636">
    <property type="entry name" value="STI1_HS-bd"/>
</dbReference>
<evidence type="ECO:0000313" key="4">
    <source>
        <dbReference type="Proteomes" id="UP000750711"/>
    </source>
</evidence>
<comment type="caution">
    <text evidence="3">The sequence shown here is derived from an EMBL/GenBank/DDBJ whole genome shotgun (WGS) entry which is preliminary data.</text>
</comment>
<evidence type="ECO:0000256" key="1">
    <source>
        <dbReference type="SAM" id="MobiDB-lite"/>
    </source>
</evidence>
<feature type="domain" description="STI1" evidence="2">
    <location>
        <begin position="47"/>
        <end position="79"/>
    </location>
</feature>
<feature type="compositionally biased region" description="Polar residues" evidence="1">
    <location>
        <begin position="194"/>
        <end position="208"/>
    </location>
</feature>
<name>A0A9P8IDF0_9PEZI</name>
<evidence type="ECO:0000313" key="3">
    <source>
        <dbReference type="EMBL" id="KAH0547619.1"/>
    </source>
</evidence>
<dbReference type="SMART" id="SM00727">
    <property type="entry name" value="STI1"/>
    <property type="match status" value="2"/>
</dbReference>
<feature type="compositionally biased region" description="Low complexity" evidence="1">
    <location>
        <begin position="125"/>
        <end position="149"/>
    </location>
</feature>
<protein>
    <recommendedName>
        <fullName evidence="2">STI1 domain-containing protein</fullName>
    </recommendedName>
</protein>
<organism evidence="3 4">
    <name type="scientific">Trichoglossum hirsutum</name>
    <dbReference type="NCBI Taxonomy" id="265104"/>
    <lineage>
        <taxon>Eukaryota</taxon>
        <taxon>Fungi</taxon>
        <taxon>Dikarya</taxon>
        <taxon>Ascomycota</taxon>
        <taxon>Pezizomycotina</taxon>
        <taxon>Geoglossomycetes</taxon>
        <taxon>Geoglossales</taxon>
        <taxon>Geoglossaceae</taxon>
        <taxon>Trichoglossum</taxon>
    </lineage>
</organism>
<gene>
    <name evidence="3" type="ORF">GP486_008415</name>
</gene>
<sequence length="254" mass="26710">MGAPPDPEQMIQMLQNPEFAQTMNAALSNPQFLDMMIRSNPVLQNMGPGVRQMMQSEEFRRMLTDPETIRHMTQVGRQLGVGPWASGRGGTEPFPAPGITNQTPTNAVPSMPLYDSPSEPPTTARPPATTRPPTTTQPPTTQPPTSTQPNITGAANPFALLYGTPPTGDPPTDDPAAAANPYRQLAADLESIARHQQQQQANSINTNPGDPPQDPRALQHLLALLGGGAGGSGGAAAGLNLPGAVPADTRPPEE</sequence>
<reference evidence="3" key="1">
    <citation type="submission" date="2021-03" db="EMBL/GenBank/DDBJ databases">
        <title>Comparative genomics and phylogenomic investigation of the class Geoglossomycetes provide insights into ecological specialization and systematics.</title>
        <authorList>
            <person name="Melie T."/>
            <person name="Pirro S."/>
            <person name="Miller A.N."/>
            <person name="Quandt A."/>
        </authorList>
    </citation>
    <scope>NUCLEOTIDE SEQUENCE</scope>
    <source>
        <strain evidence="3">CAQ_001_2017</strain>
    </source>
</reference>
<feature type="region of interest" description="Disordered" evidence="1">
    <location>
        <begin position="228"/>
        <end position="254"/>
    </location>
</feature>
<dbReference type="AlphaFoldDB" id="A0A9P8IDF0"/>
<dbReference type="EMBL" id="JAGHQM010003220">
    <property type="protein sequence ID" value="KAH0547619.1"/>
    <property type="molecule type" value="Genomic_DNA"/>
</dbReference>
<dbReference type="Pfam" id="PF23195">
    <property type="entry name" value="UBQLN1"/>
    <property type="match status" value="1"/>
</dbReference>
<proteinExistence type="predicted"/>